<dbReference type="GO" id="GO:0016740">
    <property type="term" value="F:transferase activity"/>
    <property type="evidence" value="ECO:0007669"/>
    <property type="project" value="UniProtKB-KW"/>
</dbReference>
<organism evidence="2 3">
    <name type="scientific">Aspergillus sclerotialis</name>
    <dbReference type="NCBI Taxonomy" id="2070753"/>
    <lineage>
        <taxon>Eukaryota</taxon>
        <taxon>Fungi</taxon>
        <taxon>Dikarya</taxon>
        <taxon>Ascomycota</taxon>
        <taxon>Pezizomycotina</taxon>
        <taxon>Eurotiomycetes</taxon>
        <taxon>Eurotiomycetidae</taxon>
        <taxon>Eurotiales</taxon>
        <taxon>Aspergillaceae</taxon>
        <taxon>Aspergillus</taxon>
        <taxon>Aspergillus subgen. Polypaecilum</taxon>
    </lineage>
</organism>
<dbReference type="STRING" id="2070753.A0A3A2Z062"/>
<gene>
    <name evidence="2" type="ORF">PHISCL_11124</name>
</gene>
<comment type="caution">
    <text evidence="2">The sequence shown here is derived from an EMBL/GenBank/DDBJ whole genome shotgun (WGS) entry which is preliminary data.</text>
</comment>
<keyword evidence="2" id="KW-0808">Transferase</keyword>
<proteinExistence type="predicted"/>
<evidence type="ECO:0000313" key="3">
    <source>
        <dbReference type="Proteomes" id="UP000266188"/>
    </source>
</evidence>
<dbReference type="AlphaFoldDB" id="A0A3A2Z062"/>
<sequence length="79" mass="8997">VRYRPPHHWSPRPLFVSGYGVELALKRTDYIVVDDRDAERRNQKGSDGDTPADAQWKDDSPDDLRPLSASEVARLGYNT</sequence>
<evidence type="ECO:0000256" key="1">
    <source>
        <dbReference type="SAM" id="MobiDB-lite"/>
    </source>
</evidence>
<evidence type="ECO:0000313" key="2">
    <source>
        <dbReference type="EMBL" id="RJE16539.1"/>
    </source>
</evidence>
<name>A0A3A2Z062_9EURO</name>
<dbReference type="EMBL" id="MVGC01004064">
    <property type="protein sequence ID" value="RJE16539.1"/>
    <property type="molecule type" value="Genomic_DNA"/>
</dbReference>
<keyword evidence="3" id="KW-1185">Reference proteome</keyword>
<feature type="non-terminal residue" evidence="2">
    <location>
        <position position="1"/>
    </location>
</feature>
<feature type="compositionally biased region" description="Basic and acidic residues" evidence="1">
    <location>
        <begin position="35"/>
        <end position="47"/>
    </location>
</feature>
<feature type="region of interest" description="Disordered" evidence="1">
    <location>
        <begin position="35"/>
        <end position="79"/>
    </location>
</feature>
<dbReference type="Proteomes" id="UP000266188">
    <property type="component" value="Unassembled WGS sequence"/>
</dbReference>
<dbReference type="OrthoDB" id="27683at2759"/>
<feature type="non-terminal residue" evidence="2">
    <location>
        <position position="79"/>
    </location>
</feature>
<feature type="compositionally biased region" description="Basic and acidic residues" evidence="1">
    <location>
        <begin position="55"/>
        <end position="65"/>
    </location>
</feature>
<protein>
    <submittedName>
        <fullName evidence="2">UDP-glucose glycoprotein glucosyltransferase</fullName>
    </submittedName>
</protein>
<reference evidence="3" key="1">
    <citation type="submission" date="2017-02" db="EMBL/GenBank/DDBJ databases">
        <authorList>
            <person name="Tafer H."/>
            <person name="Lopandic K."/>
        </authorList>
    </citation>
    <scope>NUCLEOTIDE SEQUENCE [LARGE SCALE GENOMIC DNA]</scope>
    <source>
        <strain evidence="3">CBS 366.77</strain>
    </source>
</reference>
<accession>A0A3A2Z062</accession>